<dbReference type="Proteomes" id="UP000254633">
    <property type="component" value="Unassembled WGS sequence"/>
</dbReference>
<dbReference type="Gene3D" id="3.40.50.1000">
    <property type="entry name" value="HAD superfamily/HAD-like"/>
    <property type="match status" value="1"/>
</dbReference>
<dbReference type="PROSITE" id="PS01229">
    <property type="entry name" value="COF_2"/>
    <property type="match status" value="1"/>
</dbReference>
<dbReference type="NCBIfam" id="TIGR01484">
    <property type="entry name" value="HAD-SF-IIB"/>
    <property type="match status" value="1"/>
</dbReference>
<dbReference type="InterPro" id="IPR036412">
    <property type="entry name" value="HAD-like_sf"/>
</dbReference>
<protein>
    <submittedName>
        <fullName evidence="4">Protein ybjI</fullName>
        <ecNumber evidence="4">3.1.3.-</ecNumber>
    </submittedName>
</protein>
<dbReference type="Gene3D" id="3.30.1240.10">
    <property type="match status" value="1"/>
</dbReference>
<keyword evidence="1" id="KW-0479">Metal-binding</keyword>
<dbReference type="PANTHER" id="PTHR10000:SF53">
    <property type="entry name" value="5-AMINO-6-(5-PHOSPHO-D-RIBITYLAMINO)URACIL PHOSPHATASE YBJI-RELATED"/>
    <property type="match status" value="1"/>
</dbReference>
<dbReference type="SFLD" id="SFLDG01144">
    <property type="entry name" value="C2.B.4:_PGP_Like"/>
    <property type="match status" value="1"/>
</dbReference>
<dbReference type="GO" id="GO:0016791">
    <property type="term" value="F:phosphatase activity"/>
    <property type="evidence" value="ECO:0007669"/>
    <property type="project" value="UniProtKB-ARBA"/>
</dbReference>
<dbReference type="SFLD" id="SFLDS00003">
    <property type="entry name" value="Haloacid_Dehalogenase"/>
    <property type="match status" value="1"/>
</dbReference>
<dbReference type="AlphaFoldDB" id="A0A379U2M9"/>
<keyword evidence="2 4" id="KW-0378">Hydrolase</keyword>
<evidence type="ECO:0000313" key="5">
    <source>
        <dbReference type="Proteomes" id="UP000254633"/>
    </source>
</evidence>
<name>A0A379U2M9_SALDZ</name>
<organism evidence="4 5">
    <name type="scientific">Salmonella diarizonae</name>
    <dbReference type="NCBI Taxonomy" id="59204"/>
    <lineage>
        <taxon>Bacteria</taxon>
        <taxon>Pseudomonadati</taxon>
        <taxon>Pseudomonadota</taxon>
        <taxon>Gammaproteobacteria</taxon>
        <taxon>Enterobacterales</taxon>
        <taxon>Enterobacteriaceae</taxon>
        <taxon>Salmonella</taxon>
    </lineage>
</organism>
<evidence type="ECO:0000256" key="3">
    <source>
        <dbReference type="ARBA" id="ARBA00022842"/>
    </source>
</evidence>
<evidence type="ECO:0000313" key="4">
    <source>
        <dbReference type="EMBL" id="SUG56606.1"/>
    </source>
</evidence>
<dbReference type="GO" id="GO:0005829">
    <property type="term" value="C:cytosol"/>
    <property type="evidence" value="ECO:0007669"/>
    <property type="project" value="TreeGrafter"/>
</dbReference>
<dbReference type="PANTHER" id="PTHR10000">
    <property type="entry name" value="PHOSPHOSERINE PHOSPHATASE"/>
    <property type="match status" value="1"/>
</dbReference>
<dbReference type="NCBIfam" id="TIGR00099">
    <property type="entry name" value="Cof-subfamily"/>
    <property type="match status" value="1"/>
</dbReference>
<evidence type="ECO:0000256" key="1">
    <source>
        <dbReference type="ARBA" id="ARBA00022723"/>
    </source>
</evidence>
<dbReference type="InterPro" id="IPR006379">
    <property type="entry name" value="HAD-SF_hydro_IIB"/>
</dbReference>
<dbReference type="InterPro" id="IPR023214">
    <property type="entry name" value="HAD_sf"/>
</dbReference>
<dbReference type="InterPro" id="IPR000150">
    <property type="entry name" value="Cof"/>
</dbReference>
<reference evidence="4 5" key="1">
    <citation type="submission" date="2018-06" db="EMBL/GenBank/DDBJ databases">
        <authorList>
            <consortium name="Pathogen Informatics"/>
            <person name="Doyle S."/>
        </authorList>
    </citation>
    <scope>NUCLEOTIDE SEQUENCE [LARGE SCALE GENOMIC DNA]</scope>
    <source>
        <strain evidence="4 5">NCTC10060</strain>
    </source>
</reference>
<keyword evidence="3" id="KW-0460">Magnesium</keyword>
<dbReference type="Pfam" id="PF08282">
    <property type="entry name" value="Hydrolase_3"/>
    <property type="match status" value="1"/>
</dbReference>
<sequence>MSIKLIAVDMDGTFLSDQKTYNRDRFMAQYQQMKRKGIRFVVASGNQYYQLISFFPEIAHEIAFVAENGGWVVSEGKDVFNGELTKADFQTVVEHLLTRADVEIIACGKNSAYTLKQYDDALKTVAAMYYHRLEFVDNFNNINDVFFKFGLNITDERIPEVQAALHNAIGDIMVPVHTGYGSIDLIIPGVHKANGLRLLQQRWGIRDNEVVVFGDGGNDIEMLRQAGFSFAMSHASEAVAAAAKYRAGSNNQEGVLDIIDGVLKKRAAIQPLADGLSMPDSRKLIRHSRSLGLFANPPPAYLLRRPASATAKEYRLPD</sequence>
<gene>
    <name evidence="4" type="primary">ybjI</name>
    <name evidence="4" type="ORF">NCTC10060_03788</name>
</gene>
<dbReference type="SFLD" id="SFLDG01140">
    <property type="entry name" value="C2.B:_Phosphomannomutase_and_P"/>
    <property type="match status" value="1"/>
</dbReference>
<accession>A0A379U2M9</accession>
<evidence type="ECO:0000256" key="2">
    <source>
        <dbReference type="ARBA" id="ARBA00022801"/>
    </source>
</evidence>
<proteinExistence type="predicted"/>
<dbReference type="EMBL" id="UGXH01000003">
    <property type="protein sequence ID" value="SUG56606.1"/>
    <property type="molecule type" value="Genomic_DNA"/>
</dbReference>
<dbReference type="EC" id="3.1.3.-" evidence="4"/>
<dbReference type="SUPFAM" id="SSF56784">
    <property type="entry name" value="HAD-like"/>
    <property type="match status" value="1"/>
</dbReference>
<dbReference type="CDD" id="cd07518">
    <property type="entry name" value="HAD_YbiV-Like"/>
    <property type="match status" value="1"/>
</dbReference>
<dbReference type="GO" id="GO:0000287">
    <property type="term" value="F:magnesium ion binding"/>
    <property type="evidence" value="ECO:0007669"/>
    <property type="project" value="UniProtKB-ARBA"/>
</dbReference>